<dbReference type="InterPro" id="IPR041682">
    <property type="entry name" value="AAA_14"/>
</dbReference>
<proteinExistence type="predicted"/>
<dbReference type="PANTHER" id="PTHR43566:SF2">
    <property type="entry name" value="DUF4143 DOMAIN-CONTAINING PROTEIN"/>
    <property type="match status" value="1"/>
</dbReference>
<evidence type="ECO:0000313" key="4">
    <source>
        <dbReference type="Proteomes" id="UP000280825"/>
    </source>
</evidence>
<dbReference type="Proteomes" id="UP000280825">
    <property type="component" value="Unassembled WGS sequence"/>
</dbReference>
<evidence type="ECO:0000313" key="3">
    <source>
        <dbReference type="EMBL" id="RTZ05525.1"/>
    </source>
</evidence>
<dbReference type="InterPro" id="IPR027417">
    <property type="entry name" value="P-loop_NTPase"/>
</dbReference>
<name>A0A432CNE3_9FLAO</name>
<dbReference type="InterPro" id="IPR025420">
    <property type="entry name" value="DUF4143"/>
</dbReference>
<reference evidence="3 4" key="1">
    <citation type="submission" date="2018-12" db="EMBL/GenBank/DDBJ databases">
        <title>Flavobacterium sp. nov., isolated from glacier ice.</title>
        <authorList>
            <person name="Liu Q."/>
            <person name="Xin Y.-H."/>
        </authorList>
    </citation>
    <scope>NUCLEOTIDE SEQUENCE [LARGE SCALE GENOMIC DNA]</scope>
    <source>
        <strain evidence="3 4">RB1N8</strain>
    </source>
</reference>
<dbReference type="AlphaFoldDB" id="A0A432CNE3"/>
<feature type="domain" description="AAA" evidence="1">
    <location>
        <begin position="17"/>
        <end position="133"/>
    </location>
</feature>
<dbReference type="RefSeq" id="WP_126555279.1">
    <property type="nucleotide sequence ID" value="NZ_RYDJ01000005.1"/>
</dbReference>
<organism evidence="3 4">
    <name type="scientific">Flavobacterium bomense</name>
    <dbReference type="NCBI Taxonomy" id="2497483"/>
    <lineage>
        <taxon>Bacteria</taxon>
        <taxon>Pseudomonadati</taxon>
        <taxon>Bacteroidota</taxon>
        <taxon>Flavobacteriia</taxon>
        <taxon>Flavobacteriales</taxon>
        <taxon>Flavobacteriaceae</taxon>
        <taxon>Flavobacterium</taxon>
    </lineage>
</organism>
<keyword evidence="4" id="KW-1185">Reference proteome</keyword>
<dbReference type="Pfam" id="PF13635">
    <property type="entry name" value="DUF4143"/>
    <property type="match status" value="1"/>
</dbReference>
<gene>
    <name evidence="3" type="ORF">EKL98_06260</name>
</gene>
<sequence length="386" mass="44094">MIRREAEKEIIALAKQFKAVAVVGPRQSGKTTLVRWIFKDKEYVSFENPDIRLFAIEDPRGFLSNYPNGAIFDEAQRVPDIFSYLQQILDESVVKGLFIITGSNNFLLQESISQSLAGRVGYLNLLPLTLHEIGDKERTISQTIFKGCYPSLYNDTVDTTQWYSNYIRTYIERDVRLIKNITNLVVFEKFLRLCAGRIGQLLNMNSLAVEIGVDTKTISSWISVLEASFVVFRLQPYHSNFNKRVVKMPKLYFYDTGLASALLGIQNSEQIDVHPFRGALFENLIIVDFLKSRFNKAKTNNLYFWRDNLGKEIDLIIDNGMDIIPIEIKSGQTITIDYFKGVVYWNKLAQKEGGYVIYGGDLVQKRSNSITAIPFSAINSIENKLL</sequence>
<evidence type="ECO:0000259" key="2">
    <source>
        <dbReference type="Pfam" id="PF13635"/>
    </source>
</evidence>
<dbReference type="GO" id="GO:0005524">
    <property type="term" value="F:ATP binding"/>
    <property type="evidence" value="ECO:0007669"/>
    <property type="project" value="UniProtKB-KW"/>
</dbReference>
<keyword evidence="3" id="KW-0067">ATP-binding</keyword>
<accession>A0A432CNE3</accession>
<evidence type="ECO:0000259" key="1">
    <source>
        <dbReference type="Pfam" id="PF13173"/>
    </source>
</evidence>
<dbReference type="PANTHER" id="PTHR43566">
    <property type="entry name" value="CONSERVED PROTEIN"/>
    <property type="match status" value="1"/>
</dbReference>
<dbReference type="SUPFAM" id="SSF52540">
    <property type="entry name" value="P-loop containing nucleoside triphosphate hydrolases"/>
    <property type="match status" value="1"/>
</dbReference>
<dbReference type="Pfam" id="PF13173">
    <property type="entry name" value="AAA_14"/>
    <property type="match status" value="1"/>
</dbReference>
<keyword evidence="3" id="KW-0547">Nucleotide-binding</keyword>
<comment type="caution">
    <text evidence="3">The sequence shown here is derived from an EMBL/GenBank/DDBJ whole genome shotgun (WGS) entry which is preliminary data.</text>
</comment>
<protein>
    <submittedName>
        <fullName evidence="3">ATP-binding protein</fullName>
    </submittedName>
</protein>
<feature type="domain" description="DUF4143" evidence="2">
    <location>
        <begin position="172"/>
        <end position="331"/>
    </location>
</feature>
<dbReference type="EMBL" id="RYDJ01000005">
    <property type="protein sequence ID" value="RTZ05525.1"/>
    <property type="molecule type" value="Genomic_DNA"/>
</dbReference>